<accession>A0AAV3UMB7</accession>
<organism evidence="1 2">
    <name type="scientific">Haladaptatus pallidirubidus</name>
    <dbReference type="NCBI Taxonomy" id="1008152"/>
    <lineage>
        <taxon>Archaea</taxon>
        <taxon>Methanobacteriati</taxon>
        <taxon>Methanobacteriota</taxon>
        <taxon>Stenosarchaea group</taxon>
        <taxon>Halobacteria</taxon>
        <taxon>Halobacteriales</taxon>
        <taxon>Haladaptataceae</taxon>
        <taxon>Haladaptatus</taxon>
    </lineage>
</organism>
<dbReference type="EMBL" id="BAABKX010000015">
    <property type="protein sequence ID" value="GAA5058414.1"/>
    <property type="molecule type" value="Genomic_DNA"/>
</dbReference>
<proteinExistence type="predicted"/>
<dbReference type="AlphaFoldDB" id="A0AAV3UMB7"/>
<sequence>MNRIAGKAKTRGDIETDMKAKREYRRRTNIEVRVLDALVDRHEEGMTVFELRTQVDVDIDDLEDALGNLKEDGLIDAEKADGRTLIKPDERVVPDPEEAVEEPTIVDRIIERLSL</sequence>
<dbReference type="Pfam" id="PF20024">
    <property type="entry name" value="DUF6432"/>
    <property type="match status" value="1"/>
</dbReference>
<name>A0AAV3UMB7_9EURY</name>
<dbReference type="Proteomes" id="UP001501729">
    <property type="component" value="Unassembled WGS sequence"/>
</dbReference>
<gene>
    <name evidence="1" type="ORF">GCM10025751_41390</name>
</gene>
<protein>
    <submittedName>
        <fullName evidence="1">DUF6432 family protein</fullName>
    </submittedName>
</protein>
<dbReference type="InterPro" id="IPR045490">
    <property type="entry name" value="DUF6432"/>
</dbReference>
<evidence type="ECO:0000313" key="1">
    <source>
        <dbReference type="EMBL" id="GAA5058414.1"/>
    </source>
</evidence>
<comment type="caution">
    <text evidence="1">The sequence shown here is derived from an EMBL/GenBank/DDBJ whole genome shotgun (WGS) entry which is preliminary data.</text>
</comment>
<keyword evidence="2" id="KW-1185">Reference proteome</keyword>
<reference evidence="1 2" key="1">
    <citation type="journal article" date="2019" name="Int. J. Syst. Evol. Microbiol.">
        <title>The Global Catalogue of Microorganisms (GCM) 10K type strain sequencing project: providing services to taxonomists for standard genome sequencing and annotation.</title>
        <authorList>
            <consortium name="The Broad Institute Genomics Platform"/>
            <consortium name="The Broad Institute Genome Sequencing Center for Infectious Disease"/>
            <person name="Wu L."/>
            <person name="Ma J."/>
        </authorList>
    </citation>
    <scope>NUCLEOTIDE SEQUENCE [LARGE SCALE GENOMIC DNA]</scope>
    <source>
        <strain evidence="1 2">JCM 17504</strain>
    </source>
</reference>
<evidence type="ECO:0000313" key="2">
    <source>
        <dbReference type="Proteomes" id="UP001501729"/>
    </source>
</evidence>